<dbReference type="Proteomes" id="UP001597295">
    <property type="component" value="Unassembled WGS sequence"/>
</dbReference>
<evidence type="ECO:0000259" key="4">
    <source>
        <dbReference type="Pfam" id="PF17954"/>
    </source>
</evidence>
<comment type="similarity">
    <text evidence="1 2">Belongs to the pirin family.</text>
</comment>
<organism evidence="5 6">
    <name type="scientific">Lacibacterium aquatile</name>
    <dbReference type="NCBI Taxonomy" id="1168082"/>
    <lineage>
        <taxon>Bacteria</taxon>
        <taxon>Pseudomonadati</taxon>
        <taxon>Pseudomonadota</taxon>
        <taxon>Alphaproteobacteria</taxon>
        <taxon>Rhodospirillales</taxon>
        <taxon>Rhodospirillaceae</taxon>
    </lineage>
</organism>
<dbReference type="Pfam" id="PF17954">
    <property type="entry name" value="Pirin_C_2"/>
    <property type="match status" value="1"/>
</dbReference>
<evidence type="ECO:0000313" key="5">
    <source>
        <dbReference type="EMBL" id="MFD2264816.1"/>
    </source>
</evidence>
<dbReference type="RefSeq" id="WP_379877949.1">
    <property type="nucleotide sequence ID" value="NZ_JBHUIP010000014.1"/>
</dbReference>
<dbReference type="PANTHER" id="PTHR43212">
    <property type="entry name" value="QUERCETIN 2,3-DIOXYGENASE"/>
    <property type="match status" value="1"/>
</dbReference>
<dbReference type="Pfam" id="PF02678">
    <property type="entry name" value="Pirin"/>
    <property type="match status" value="1"/>
</dbReference>
<dbReference type="PIRSF" id="PIRSF006232">
    <property type="entry name" value="Pirin"/>
    <property type="match status" value="1"/>
</dbReference>
<dbReference type="InterPro" id="IPR011051">
    <property type="entry name" value="RmlC_Cupin_sf"/>
</dbReference>
<evidence type="ECO:0000313" key="6">
    <source>
        <dbReference type="Proteomes" id="UP001597295"/>
    </source>
</evidence>
<feature type="domain" description="Pirin N-terminal" evidence="3">
    <location>
        <begin position="11"/>
        <end position="118"/>
    </location>
</feature>
<dbReference type="SUPFAM" id="SSF51182">
    <property type="entry name" value="RmlC-like cupins"/>
    <property type="match status" value="1"/>
</dbReference>
<dbReference type="InterPro" id="IPR012093">
    <property type="entry name" value="Pirin"/>
</dbReference>
<dbReference type="InterPro" id="IPR041602">
    <property type="entry name" value="Quercetinase_C"/>
</dbReference>
<gene>
    <name evidence="5" type="ORF">ACFSM5_18060</name>
</gene>
<protein>
    <submittedName>
        <fullName evidence="5">Pirin family protein</fullName>
    </submittedName>
</protein>
<dbReference type="PANTHER" id="PTHR43212:SF3">
    <property type="entry name" value="QUERCETIN 2,3-DIOXYGENASE"/>
    <property type="match status" value="1"/>
</dbReference>
<evidence type="ECO:0000259" key="3">
    <source>
        <dbReference type="Pfam" id="PF02678"/>
    </source>
</evidence>
<sequence length="233" mass="25938">MLDYRPFNSLGQFNYDWLAARYHFSFSDYFDQSRMNWGPLRVWNDDTIQAQSGFPTHGHRDMEIITYVRKGAISHADSLGNKGRTEAGQVQVMSAGSGIQHSEMNLEYDPTTLFQIWIMPNQRGLKPRWETRNLPTDENGRFIPLVSGQGIPDTMPIAQDASLYVAHLAAGQTVEHAIGKDRLGYLVGFNGMVEVDGIQINNRDGLAIKDLDVLKLTAKGDASVLLADLPAGI</sequence>
<name>A0ABW5DZF2_9PROT</name>
<feature type="domain" description="Quercetin 2,3-dioxygenase C-terminal cupin" evidence="4">
    <location>
        <begin position="145"/>
        <end position="229"/>
    </location>
</feature>
<reference evidence="6" key="1">
    <citation type="journal article" date="2019" name="Int. J. Syst. Evol. Microbiol.">
        <title>The Global Catalogue of Microorganisms (GCM) 10K type strain sequencing project: providing services to taxonomists for standard genome sequencing and annotation.</title>
        <authorList>
            <consortium name="The Broad Institute Genomics Platform"/>
            <consortium name="The Broad Institute Genome Sequencing Center for Infectious Disease"/>
            <person name="Wu L."/>
            <person name="Ma J."/>
        </authorList>
    </citation>
    <scope>NUCLEOTIDE SEQUENCE [LARGE SCALE GENOMIC DNA]</scope>
    <source>
        <strain evidence="6">CGMCC 1.19062</strain>
    </source>
</reference>
<evidence type="ECO:0000256" key="1">
    <source>
        <dbReference type="ARBA" id="ARBA00008416"/>
    </source>
</evidence>
<keyword evidence="6" id="KW-1185">Reference proteome</keyword>
<evidence type="ECO:0000256" key="2">
    <source>
        <dbReference type="RuleBase" id="RU003457"/>
    </source>
</evidence>
<comment type="caution">
    <text evidence="5">The sequence shown here is derived from an EMBL/GenBank/DDBJ whole genome shotgun (WGS) entry which is preliminary data.</text>
</comment>
<dbReference type="InterPro" id="IPR003829">
    <property type="entry name" value="Pirin_N_dom"/>
</dbReference>
<dbReference type="EMBL" id="JBHUIP010000014">
    <property type="protein sequence ID" value="MFD2264816.1"/>
    <property type="molecule type" value="Genomic_DNA"/>
</dbReference>
<dbReference type="Gene3D" id="2.60.120.10">
    <property type="entry name" value="Jelly Rolls"/>
    <property type="match status" value="2"/>
</dbReference>
<accession>A0ABW5DZF2</accession>
<dbReference type="InterPro" id="IPR014710">
    <property type="entry name" value="RmlC-like_jellyroll"/>
</dbReference>
<dbReference type="CDD" id="cd02910">
    <property type="entry name" value="cupin_Yhhw_N"/>
    <property type="match status" value="1"/>
</dbReference>
<proteinExistence type="inferred from homology"/>